<sequence length="506" mass="56300">MNPVIALVGRPNVGKSTLFNRLTRSRDALVANYSGLTRDRQYGEGRLGERDYIVIDTGGISGNEEGIDAAMAQQSLQAIEEADAVLFLVDARVGLTAADEMIGQHLRTRNKPTFLIVNKIDGIDDDVAKSEFYQLGIAETVGIAAAHGRNVRGMINQVMELFPRPETETSLFESEEALLTDGLDIPTGEGSIELAEQSTSAKSQLESEHGTKVAIVGRPNVGKSTLVNRLLGEERVVVYDHAGTTRDSVYIPFERNEQRYTLIDTAGVRRRGRVAESIEKFSVVKTLQAIRDANVVILVLDARTGLVEQDLHLLGFVIETGRALVIAVNKWDGLEQRVKQDIKDELEYRLGFANFARIHFISALHGSGVGNLYESVNEAYKAATTRWSSNRLTRLLEDAVAEHQPPLVNGHRIKLRYAHLGGLNPPLVVIHGNQTAAVPQTYQRYLENTFRRELKIVGSPIQIEFRTGENPFAGKKNKLSDRQVAKKKRLVQHVKKQEKKRKKKKK</sequence>
<keyword evidence="14" id="KW-1185">Reference proteome</keyword>
<dbReference type="CDD" id="cd01895">
    <property type="entry name" value="EngA2"/>
    <property type="match status" value="1"/>
</dbReference>
<comment type="function">
    <text evidence="8 10">GTPase that plays an essential role in the late steps of ribosome biogenesis.</text>
</comment>
<dbReference type="Gene3D" id="3.40.50.300">
    <property type="entry name" value="P-loop containing nucleotide triphosphate hydrolases"/>
    <property type="match status" value="2"/>
</dbReference>
<keyword evidence="5 8" id="KW-0547">Nucleotide-binding</keyword>
<dbReference type="NCBIfam" id="TIGR03594">
    <property type="entry name" value="GTPase_EngA"/>
    <property type="match status" value="1"/>
</dbReference>
<dbReference type="NCBIfam" id="TIGR00231">
    <property type="entry name" value="small_GTP"/>
    <property type="match status" value="2"/>
</dbReference>
<evidence type="ECO:0000256" key="7">
    <source>
        <dbReference type="ARBA" id="ARBA00032345"/>
    </source>
</evidence>
<reference evidence="13 14" key="1">
    <citation type="submission" date="2021-04" db="EMBL/GenBank/DDBJ databases">
        <authorList>
            <person name="Pira H."/>
            <person name="Risdian C."/>
            <person name="Wink J."/>
        </authorList>
    </citation>
    <scope>NUCLEOTIDE SEQUENCE [LARGE SCALE GENOMIC DNA]</scope>
    <source>
        <strain evidence="13 14">WH53</strain>
    </source>
</reference>
<dbReference type="InterPro" id="IPR031166">
    <property type="entry name" value="G_ENGA"/>
</dbReference>
<feature type="binding site" evidence="8">
    <location>
        <begin position="9"/>
        <end position="16"/>
    </location>
    <ligand>
        <name>GTP</name>
        <dbReference type="ChEBI" id="CHEBI:37565"/>
        <label>1</label>
    </ligand>
</feature>
<dbReference type="HAMAP" id="MF_00195">
    <property type="entry name" value="GTPase_Der"/>
    <property type="match status" value="1"/>
</dbReference>
<feature type="compositionally biased region" description="Basic residues" evidence="11">
    <location>
        <begin position="485"/>
        <end position="506"/>
    </location>
</feature>
<evidence type="ECO:0000256" key="2">
    <source>
        <dbReference type="ARBA" id="ARBA00020953"/>
    </source>
</evidence>
<feature type="binding site" evidence="8">
    <location>
        <begin position="217"/>
        <end position="224"/>
    </location>
    <ligand>
        <name>GTP</name>
        <dbReference type="ChEBI" id="CHEBI:37565"/>
        <label>2</label>
    </ligand>
</feature>
<evidence type="ECO:0000256" key="5">
    <source>
        <dbReference type="ARBA" id="ARBA00022741"/>
    </source>
</evidence>
<evidence type="ECO:0000259" key="12">
    <source>
        <dbReference type="PROSITE" id="PS51712"/>
    </source>
</evidence>
<dbReference type="SMART" id="SM00382">
    <property type="entry name" value="AAA"/>
    <property type="match status" value="2"/>
</dbReference>
<feature type="binding site" evidence="8">
    <location>
        <begin position="118"/>
        <end position="121"/>
    </location>
    <ligand>
        <name>GTP</name>
        <dbReference type="ChEBI" id="CHEBI:37565"/>
        <label>1</label>
    </ligand>
</feature>
<feature type="domain" description="EngA-type G" evidence="12">
    <location>
        <begin position="211"/>
        <end position="384"/>
    </location>
</feature>
<evidence type="ECO:0000256" key="3">
    <source>
        <dbReference type="ARBA" id="ARBA00022517"/>
    </source>
</evidence>
<keyword evidence="4 10" id="KW-0677">Repeat</keyword>
<dbReference type="InterPro" id="IPR032859">
    <property type="entry name" value="KH_dom-like"/>
</dbReference>
<dbReference type="InterPro" id="IPR003593">
    <property type="entry name" value="AAA+_ATPase"/>
</dbReference>
<organism evidence="13 14">
    <name type="scientific">Zooshikella harenae</name>
    <dbReference type="NCBI Taxonomy" id="2827238"/>
    <lineage>
        <taxon>Bacteria</taxon>
        <taxon>Pseudomonadati</taxon>
        <taxon>Pseudomonadota</taxon>
        <taxon>Gammaproteobacteria</taxon>
        <taxon>Oceanospirillales</taxon>
        <taxon>Zooshikellaceae</taxon>
        <taxon>Zooshikella</taxon>
    </lineage>
</organism>
<evidence type="ECO:0000256" key="6">
    <source>
        <dbReference type="ARBA" id="ARBA00023134"/>
    </source>
</evidence>
<evidence type="ECO:0000313" key="14">
    <source>
        <dbReference type="Proteomes" id="UP000690515"/>
    </source>
</evidence>
<comment type="similarity">
    <text evidence="1 8 9 10">Belongs to the TRAFAC class TrmE-Era-EngA-EngB-Septin-like GTPase superfamily. EngA (Der) GTPase family.</text>
</comment>
<accession>A0ABS5Z9H0</accession>
<evidence type="ECO:0000313" key="13">
    <source>
        <dbReference type="EMBL" id="MBU2709966.1"/>
    </source>
</evidence>
<dbReference type="GO" id="GO:0016787">
    <property type="term" value="F:hydrolase activity"/>
    <property type="evidence" value="ECO:0007669"/>
    <property type="project" value="UniProtKB-KW"/>
</dbReference>
<dbReference type="InterPro" id="IPR027417">
    <property type="entry name" value="P-loop_NTPase"/>
</dbReference>
<dbReference type="PANTHER" id="PTHR43834:SF6">
    <property type="entry name" value="GTPASE DER"/>
    <property type="match status" value="1"/>
</dbReference>
<protein>
    <recommendedName>
        <fullName evidence="2 8">GTPase Der</fullName>
    </recommendedName>
    <alternativeName>
        <fullName evidence="7 8">GTP-binding protein EngA</fullName>
    </alternativeName>
</protein>
<dbReference type="InterPro" id="IPR005225">
    <property type="entry name" value="Small_GTP-bd"/>
</dbReference>
<feature type="binding site" evidence="8">
    <location>
        <begin position="329"/>
        <end position="332"/>
    </location>
    <ligand>
        <name>GTP</name>
        <dbReference type="ChEBI" id="CHEBI:37565"/>
        <label>2</label>
    </ligand>
</feature>
<dbReference type="Pfam" id="PF01926">
    <property type="entry name" value="MMR_HSR1"/>
    <property type="match status" value="2"/>
</dbReference>
<dbReference type="Pfam" id="PF14714">
    <property type="entry name" value="KH_dom-like"/>
    <property type="match status" value="1"/>
</dbReference>
<dbReference type="InterPro" id="IPR006073">
    <property type="entry name" value="GTP-bd"/>
</dbReference>
<comment type="subunit">
    <text evidence="8">Associates with the 50S ribosomal subunit.</text>
</comment>
<comment type="caution">
    <text evidence="13">The sequence shown here is derived from an EMBL/GenBank/DDBJ whole genome shotgun (WGS) entry which is preliminary data.</text>
</comment>
<feature type="binding site" evidence="8">
    <location>
        <begin position="56"/>
        <end position="60"/>
    </location>
    <ligand>
        <name>GTP</name>
        <dbReference type="ChEBI" id="CHEBI:37565"/>
        <label>1</label>
    </ligand>
</feature>
<dbReference type="Proteomes" id="UP000690515">
    <property type="component" value="Unassembled WGS sequence"/>
</dbReference>
<feature type="region of interest" description="Disordered" evidence="11">
    <location>
        <begin position="468"/>
        <end position="506"/>
    </location>
</feature>
<dbReference type="EMBL" id="JAGSOY010000004">
    <property type="protein sequence ID" value="MBU2709966.1"/>
    <property type="molecule type" value="Genomic_DNA"/>
</dbReference>
<keyword evidence="13" id="KW-0560">Oxidoreductase</keyword>
<dbReference type="RefSeq" id="WP_215818135.1">
    <property type="nucleotide sequence ID" value="NZ_JAGSOY010000004.1"/>
</dbReference>
<keyword evidence="6 8" id="KW-0342">GTP-binding</keyword>
<dbReference type="InterPro" id="IPR015946">
    <property type="entry name" value="KH_dom-like_a/b"/>
</dbReference>
<gene>
    <name evidence="8 13" type="primary">der</name>
    <name evidence="13" type="ORF">KCG35_02735</name>
</gene>
<evidence type="ECO:0000256" key="8">
    <source>
        <dbReference type="HAMAP-Rule" id="MF_00195"/>
    </source>
</evidence>
<dbReference type="Gene3D" id="3.30.300.20">
    <property type="match status" value="1"/>
</dbReference>
<dbReference type="PROSITE" id="PS51712">
    <property type="entry name" value="G_ENGA"/>
    <property type="match status" value="2"/>
</dbReference>
<feature type="binding site" evidence="8">
    <location>
        <begin position="264"/>
        <end position="268"/>
    </location>
    <ligand>
        <name>GTP</name>
        <dbReference type="ChEBI" id="CHEBI:37565"/>
        <label>2</label>
    </ligand>
</feature>
<dbReference type="PRINTS" id="PR00326">
    <property type="entry name" value="GTP1OBG"/>
</dbReference>
<keyword evidence="3 8" id="KW-0690">Ribosome biogenesis</keyword>
<dbReference type="InterPro" id="IPR016484">
    <property type="entry name" value="GTPase_Der"/>
</dbReference>
<dbReference type="CDD" id="cd01894">
    <property type="entry name" value="EngA1"/>
    <property type="match status" value="1"/>
</dbReference>
<evidence type="ECO:0000256" key="1">
    <source>
        <dbReference type="ARBA" id="ARBA00008279"/>
    </source>
</evidence>
<dbReference type="PIRSF" id="PIRSF006485">
    <property type="entry name" value="GTP-binding_EngA"/>
    <property type="match status" value="1"/>
</dbReference>
<feature type="domain" description="EngA-type G" evidence="12">
    <location>
        <begin position="3"/>
        <end position="166"/>
    </location>
</feature>
<name>A0ABS5Z9H0_9GAMM</name>
<dbReference type="SUPFAM" id="SSF52540">
    <property type="entry name" value="P-loop containing nucleoside triphosphate hydrolases"/>
    <property type="match status" value="2"/>
</dbReference>
<evidence type="ECO:0000256" key="11">
    <source>
        <dbReference type="SAM" id="MobiDB-lite"/>
    </source>
</evidence>
<evidence type="ECO:0000256" key="10">
    <source>
        <dbReference type="RuleBase" id="RU004481"/>
    </source>
</evidence>
<dbReference type="GO" id="GO:0016491">
    <property type="term" value="F:oxidoreductase activity"/>
    <property type="evidence" value="ECO:0007669"/>
    <property type="project" value="UniProtKB-KW"/>
</dbReference>
<evidence type="ECO:0000256" key="9">
    <source>
        <dbReference type="PROSITE-ProRule" id="PRU01049"/>
    </source>
</evidence>
<keyword evidence="13" id="KW-0378">Hydrolase</keyword>
<evidence type="ECO:0000256" key="4">
    <source>
        <dbReference type="ARBA" id="ARBA00022737"/>
    </source>
</evidence>
<dbReference type="PANTHER" id="PTHR43834">
    <property type="entry name" value="GTPASE DER"/>
    <property type="match status" value="1"/>
</dbReference>
<proteinExistence type="inferred from homology"/>